<dbReference type="Proteomes" id="UP000030988">
    <property type="component" value="Unassembled WGS sequence"/>
</dbReference>
<reference evidence="1 2" key="1">
    <citation type="submission" date="2014-11" db="EMBL/GenBank/DDBJ databases">
        <title>Draft genome sequence of Kirrobacter mercurialis.</title>
        <authorList>
            <person name="Coil D.A."/>
            <person name="Eisen J.A."/>
        </authorList>
    </citation>
    <scope>NUCLEOTIDE SEQUENCE [LARGE SCALE GENOMIC DNA]</scope>
    <source>
        <strain evidence="1 2">Coronado</strain>
    </source>
</reference>
<protein>
    <submittedName>
        <fullName evidence="1">Uncharacterized protein</fullName>
    </submittedName>
</protein>
<organism evidence="1 2">
    <name type="scientific">Croceibacterium mercuriale</name>
    <dbReference type="NCBI Taxonomy" id="1572751"/>
    <lineage>
        <taxon>Bacteria</taxon>
        <taxon>Pseudomonadati</taxon>
        <taxon>Pseudomonadota</taxon>
        <taxon>Alphaproteobacteria</taxon>
        <taxon>Sphingomonadales</taxon>
        <taxon>Erythrobacteraceae</taxon>
        <taxon>Croceibacterium</taxon>
    </lineage>
</organism>
<dbReference type="AlphaFoldDB" id="A0A0B2C351"/>
<gene>
    <name evidence="1" type="ORF">PK98_09595</name>
</gene>
<evidence type="ECO:0000313" key="2">
    <source>
        <dbReference type="Proteomes" id="UP000030988"/>
    </source>
</evidence>
<sequence>MRNLIGRRSSLEFSLKQQLSDVRDQAHLRRGRRDALEALQLAHRTRCAAGLLVDVQLHDLVTSALPGVTNGGADDQAAAALQRP</sequence>
<evidence type="ECO:0000313" key="1">
    <source>
        <dbReference type="EMBL" id="KHL26600.1"/>
    </source>
</evidence>
<dbReference type="EMBL" id="JTDN01000001">
    <property type="protein sequence ID" value="KHL26600.1"/>
    <property type="molecule type" value="Genomic_DNA"/>
</dbReference>
<comment type="caution">
    <text evidence="1">The sequence shown here is derived from an EMBL/GenBank/DDBJ whole genome shotgun (WGS) entry which is preliminary data.</text>
</comment>
<keyword evidence="2" id="KW-1185">Reference proteome</keyword>
<proteinExistence type="predicted"/>
<name>A0A0B2C351_9SPHN</name>
<accession>A0A0B2C351</accession>
<dbReference type="RefSeq" id="WP_039096004.1">
    <property type="nucleotide sequence ID" value="NZ_JTDN01000001.1"/>
</dbReference>